<comment type="caution">
    <text evidence="1">The sequence shown here is derived from an EMBL/GenBank/DDBJ whole genome shotgun (WGS) entry which is preliminary data.</text>
</comment>
<organism evidence="1 2">
    <name type="scientific">Elysia crispata</name>
    <name type="common">lettuce slug</name>
    <dbReference type="NCBI Taxonomy" id="231223"/>
    <lineage>
        <taxon>Eukaryota</taxon>
        <taxon>Metazoa</taxon>
        <taxon>Spiralia</taxon>
        <taxon>Lophotrochozoa</taxon>
        <taxon>Mollusca</taxon>
        <taxon>Gastropoda</taxon>
        <taxon>Heterobranchia</taxon>
        <taxon>Euthyneura</taxon>
        <taxon>Panpulmonata</taxon>
        <taxon>Sacoglossa</taxon>
        <taxon>Placobranchoidea</taxon>
        <taxon>Plakobranchidae</taxon>
        <taxon>Elysia</taxon>
    </lineage>
</organism>
<dbReference type="EMBL" id="JAWDGP010001698">
    <property type="protein sequence ID" value="KAK3789042.1"/>
    <property type="molecule type" value="Genomic_DNA"/>
</dbReference>
<keyword evidence="2" id="KW-1185">Reference proteome</keyword>
<evidence type="ECO:0000313" key="2">
    <source>
        <dbReference type="Proteomes" id="UP001283361"/>
    </source>
</evidence>
<reference evidence="1" key="1">
    <citation type="journal article" date="2023" name="G3 (Bethesda)">
        <title>A reference genome for the long-term kleptoplast-retaining sea slug Elysia crispata morphotype clarki.</title>
        <authorList>
            <person name="Eastman K.E."/>
            <person name="Pendleton A.L."/>
            <person name="Shaikh M.A."/>
            <person name="Suttiyut T."/>
            <person name="Ogas R."/>
            <person name="Tomko P."/>
            <person name="Gavelis G."/>
            <person name="Widhalm J.R."/>
            <person name="Wisecaver J.H."/>
        </authorList>
    </citation>
    <scope>NUCLEOTIDE SEQUENCE</scope>
    <source>
        <strain evidence="1">ECLA1</strain>
    </source>
</reference>
<proteinExistence type="predicted"/>
<protein>
    <submittedName>
        <fullName evidence="1">Uncharacterized protein</fullName>
    </submittedName>
</protein>
<gene>
    <name evidence="1" type="ORF">RRG08_063758</name>
</gene>
<dbReference type="AlphaFoldDB" id="A0AAE1ALQ7"/>
<name>A0AAE1ALQ7_9GAST</name>
<evidence type="ECO:0000313" key="1">
    <source>
        <dbReference type="EMBL" id="KAK3789042.1"/>
    </source>
</evidence>
<dbReference type="Proteomes" id="UP001283361">
    <property type="component" value="Unassembled WGS sequence"/>
</dbReference>
<sequence length="69" mass="8226">MFEYFSVSDALSFSVCVGLSLSQRPQCREPCYRSNQDRRALANPRRWFFYDERFGQTVWEIRPLTSPNL</sequence>
<accession>A0AAE1ALQ7</accession>